<gene>
    <name evidence="6" type="ORF">GA0061080_10294</name>
</gene>
<keyword evidence="3 5" id="KW-1133">Transmembrane helix</keyword>
<comment type="subcellular location">
    <subcellularLocation>
        <location evidence="1">Membrane</location>
        <topology evidence="1">Multi-pass membrane protein</topology>
    </subcellularLocation>
</comment>
<evidence type="ECO:0000256" key="5">
    <source>
        <dbReference type="SAM" id="Phobius"/>
    </source>
</evidence>
<dbReference type="GO" id="GO:0016020">
    <property type="term" value="C:membrane"/>
    <property type="evidence" value="ECO:0007669"/>
    <property type="project" value="UniProtKB-SubCell"/>
</dbReference>
<evidence type="ECO:0000256" key="4">
    <source>
        <dbReference type="ARBA" id="ARBA00023136"/>
    </source>
</evidence>
<keyword evidence="7" id="KW-1185">Reference proteome</keyword>
<organism evidence="6 7">
    <name type="scientific">Gilliamella intestini</name>
    <dbReference type="NCBI Taxonomy" id="1798183"/>
    <lineage>
        <taxon>Bacteria</taxon>
        <taxon>Pseudomonadati</taxon>
        <taxon>Pseudomonadota</taxon>
        <taxon>Gammaproteobacteria</taxon>
        <taxon>Orbales</taxon>
        <taxon>Orbaceae</taxon>
        <taxon>Gilliamella</taxon>
    </lineage>
</organism>
<feature type="transmembrane region" description="Helical" evidence="5">
    <location>
        <begin position="61"/>
        <end position="85"/>
    </location>
</feature>
<evidence type="ECO:0000256" key="3">
    <source>
        <dbReference type="ARBA" id="ARBA00022989"/>
    </source>
</evidence>
<dbReference type="PANTHER" id="PTHR36926:SF1">
    <property type="entry name" value="COLICIN V PRODUCTION PROTEIN"/>
    <property type="match status" value="1"/>
</dbReference>
<evidence type="ECO:0000313" key="6">
    <source>
        <dbReference type="EMBL" id="SCC13511.1"/>
    </source>
</evidence>
<keyword evidence="2 5" id="KW-0812">Transmembrane</keyword>
<protein>
    <submittedName>
        <fullName evidence="6">Membrane protein required for colicin V production</fullName>
    </submittedName>
</protein>
<evidence type="ECO:0000313" key="7">
    <source>
        <dbReference type="Proteomes" id="UP000199698"/>
    </source>
</evidence>
<proteinExistence type="predicted"/>
<feature type="transmembrane region" description="Helical" evidence="5">
    <location>
        <begin position="132"/>
        <end position="150"/>
    </location>
</feature>
<dbReference type="InterPro" id="IPR003825">
    <property type="entry name" value="Colicin-V_CvpA"/>
</dbReference>
<dbReference type="STRING" id="1798183.GA0061080_10294"/>
<dbReference type="GO" id="GO:0009403">
    <property type="term" value="P:toxin biosynthetic process"/>
    <property type="evidence" value="ECO:0007669"/>
    <property type="project" value="InterPro"/>
</dbReference>
<reference evidence="7" key="1">
    <citation type="submission" date="2016-08" db="EMBL/GenBank/DDBJ databases">
        <authorList>
            <person name="Varghese N."/>
            <person name="Submissions Spin"/>
        </authorList>
    </citation>
    <scope>NUCLEOTIDE SEQUENCE [LARGE SCALE GENOMIC DNA]</scope>
    <source>
        <strain evidence="7">R-53144</strain>
    </source>
</reference>
<dbReference type="Proteomes" id="UP000199698">
    <property type="component" value="Unassembled WGS sequence"/>
</dbReference>
<sequence length="162" mass="18441">MMNWVDFTIIGVIAFSALISLIRGFVREALSLISWILAFFISSQFYSYVTDYLTYFDSEMIRIAVAIVILFVATLLVCTVMTYVIGQLIQKTGLSGIDRVLGTCFGVLRGILIIAAVLFLLDTFTPLSQSPYWIQSLLIPHFHFIIRWFFDFIQHSSSFLGQ</sequence>
<keyword evidence="4 5" id="KW-0472">Membrane</keyword>
<accession>A0A1C4C341</accession>
<dbReference type="Pfam" id="PF02674">
    <property type="entry name" value="Colicin_V"/>
    <property type="match status" value="1"/>
</dbReference>
<feature type="transmembrane region" description="Helical" evidence="5">
    <location>
        <begin position="6"/>
        <end position="22"/>
    </location>
</feature>
<evidence type="ECO:0000256" key="2">
    <source>
        <dbReference type="ARBA" id="ARBA00022692"/>
    </source>
</evidence>
<feature type="transmembrane region" description="Helical" evidence="5">
    <location>
        <begin position="29"/>
        <end position="49"/>
    </location>
</feature>
<dbReference type="EMBL" id="FMBA01000029">
    <property type="protein sequence ID" value="SCC13511.1"/>
    <property type="molecule type" value="Genomic_DNA"/>
</dbReference>
<dbReference type="PANTHER" id="PTHR36926">
    <property type="entry name" value="COLICIN V PRODUCTION PROTEIN"/>
    <property type="match status" value="1"/>
</dbReference>
<evidence type="ECO:0000256" key="1">
    <source>
        <dbReference type="ARBA" id="ARBA00004141"/>
    </source>
</evidence>
<name>A0A1C4C341_9GAMM</name>
<dbReference type="AlphaFoldDB" id="A0A1C4C341"/>
<feature type="transmembrane region" description="Helical" evidence="5">
    <location>
        <begin position="97"/>
        <end position="120"/>
    </location>
</feature>
<dbReference type="InterPro" id="IPR052719">
    <property type="entry name" value="CvpA-like"/>
</dbReference>